<evidence type="ECO:0000256" key="1">
    <source>
        <dbReference type="SAM" id="Phobius"/>
    </source>
</evidence>
<dbReference type="AlphaFoldDB" id="A0A2M4DBL2"/>
<evidence type="ECO:0000313" key="2">
    <source>
        <dbReference type="EMBL" id="MBW74947.1"/>
    </source>
</evidence>
<keyword evidence="1" id="KW-0472">Membrane</keyword>
<sequence>MISVHPASDPSGALSSSVAVVVVVVVFFACDVRACVRCPCVGVVEAATSLNPIRECRNNDLEQYSCVSLLQLLL</sequence>
<feature type="transmembrane region" description="Helical" evidence="1">
    <location>
        <begin position="12"/>
        <end position="30"/>
    </location>
</feature>
<name>A0A2M4DBL2_ANODA</name>
<protein>
    <submittedName>
        <fullName evidence="2">Putative secreted protein</fullName>
    </submittedName>
</protein>
<dbReference type="EMBL" id="GGFL01010769">
    <property type="protein sequence ID" value="MBW74947.1"/>
    <property type="molecule type" value="Transcribed_RNA"/>
</dbReference>
<organism evidence="2">
    <name type="scientific">Anopheles darlingi</name>
    <name type="common">Mosquito</name>
    <dbReference type="NCBI Taxonomy" id="43151"/>
    <lineage>
        <taxon>Eukaryota</taxon>
        <taxon>Metazoa</taxon>
        <taxon>Ecdysozoa</taxon>
        <taxon>Arthropoda</taxon>
        <taxon>Hexapoda</taxon>
        <taxon>Insecta</taxon>
        <taxon>Pterygota</taxon>
        <taxon>Neoptera</taxon>
        <taxon>Endopterygota</taxon>
        <taxon>Diptera</taxon>
        <taxon>Nematocera</taxon>
        <taxon>Culicoidea</taxon>
        <taxon>Culicidae</taxon>
        <taxon>Anophelinae</taxon>
        <taxon>Anopheles</taxon>
    </lineage>
</organism>
<proteinExistence type="predicted"/>
<keyword evidence="1" id="KW-1133">Transmembrane helix</keyword>
<accession>A0A2M4DBL2</accession>
<reference evidence="2" key="1">
    <citation type="submission" date="2018-01" db="EMBL/GenBank/DDBJ databases">
        <title>An insight into the sialome of Amazonian anophelines.</title>
        <authorList>
            <person name="Ribeiro J.M."/>
            <person name="Scarpassa V."/>
            <person name="Calvo E."/>
        </authorList>
    </citation>
    <scope>NUCLEOTIDE SEQUENCE</scope>
</reference>
<keyword evidence="1" id="KW-0812">Transmembrane</keyword>